<name>A0ABP9FY08_9SPHI</name>
<dbReference type="PRINTS" id="PR00095">
    <property type="entry name" value="ANTSNTHASEI"/>
</dbReference>
<protein>
    <submittedName>
        <fullName evidence="3">Anthranilate synthase component I family protein</fullName>
    </submittedName>
</protein>
<proteinExistence type="predicted"/>
<organism evidence="3 4">
    <name type="scientific">Mucilaginibacter defluvii</name>
    <dbReference type="NCBI Taxonomy" id="1196019"/>
    <lineage>
        <taxon>Bacteria</taxon>
        <taxon>Pseudomonadati</taxon>
        <taxon>Bacteroidota</taxon>
        <taxon>Sphingobacteriia</taxon>
        <taxon>Sphingobacteriales</taxon>
        <taxon>Sphingobacteriaceae</taxon>
        <taxon>Mucilaginibacter</taxon>
    </lineage>
</organism>
<dbReference type="InterPro" id="IPR019999">
    <property type="entry name" value="Anth_synth_I-like"/>
</dbReference>
<comment type="caution">
    <text evidence="3">The sequence shown here is derived from an EMBL/GenBank/DDBJ whole genome shotgun (WGS) entry which is preliminary data.</text>
</comment>
<feature type="domain" description="Chorismate-utilising enzyme C-terminal" evidence="1">
    <location>
        <begin position="161"/>
        <end position="417"/>
    </location>
</feature>
<gene>
    <name evidence="3" type="ORF">GCM10023313_26300</name>
</gene>
<dbReference type="Proteomes" id="UP001501436">
    <property type="component" value="Unassembled WGS sequence"/>
</dbReference>
<sequence length="436" mass="49158">MFYYFCIVIVALNNPEEFKQKAIAWANSFDVACCLNSNNFTDKYGKFEALIAAGIKGELTANAGNAFEQLTHFRQKHPGWITGFFGYNLKNEVENLSSANHDGLNFPDMYFFAPQHIIIIKGNEAEVISDDANSVLKSIEQASIHLTDQPVSAHIKTRFSKDEYLQTANRIKQHIARGDIYVTNFCQEFYAEDALIDPLSIYSKLNNISPNPFSSYFKLKDKYMTCASPERFMAKRGDKLISQPIKGTAKRSDNPTEDEANKALLRSQIKELQENVMIVDLVRNDLTRSAKQGTVKTEELFGLYSFKQVHQMISTVVCEKDKTISNVQAIKNTFPMGSMTGAPKLSAMQLMEQYERSKRGVYSGAIGYFSADGDFDFNVVIRTLLYNATNKYLSFQTGSAITFNADAEQEYEECLLKAKAILEALSQLLTDLPPER</sequence>
<evidence type="ECO:0000259" key="1">
    <source>
        <dbReference type="Pfam" id="PF00425"/>
    </source>
</evidence>
<dbReference type="InterPro" id="IPR015890">
    <property type="entry name" value="Chorismate_C"/>
</dbReference>
<reference evidence="4" key="1">
    <citation type="journal article" date="2019" name="Int. J. Syst. Evol. Microbiol.">
        <title>The Global Catalogue of Microorganisms (GCM) 10K type strain sequencing project: providing services to taxonomists for standard genome sequencing and annotation.</title>
        <authorList>
            <consortium name="The Broad Institute Genomics Platform"/>
            <consortium name="The Broad Institute Genome Sequencing Center for Infectious Disease"/>
            <person name="Wu L."/>
            <person name="Ma J."/>
        </authorList>
    </citation>
    <scope>NUCLEOTIDE SEQUENCE [LARGE SCALE GENOMIC DNA]</scope>
    <source>
        <strain evidence="4">JCM 18283</strain>
    </source>
</reference>
<accession>A0ABP9FY08</accession>
<dbReference type="Gene3D" id="3.60.120.10">
    <property type="entry name" value="Anthranilate synthase"/>
    <property type="match status" value="1"/>
</dbReference>
<dbReference type="PANTHER" id="PTHR11236:SF18">
    <property type="entry name" value="AMINODEOXYCHORISMATE SYNTHASE"/>
    <property type="match status" value="1"/>
</dbReference>
<evidence type="ECO:0000313" key="3">
    <source>
        <dbReference type="EMBL" id="GAA4921201.1"/>
    </source>
</evidence>
<dbReference type="EMBL" id="BAABJI010000002">
    <property type="protein sequence ID" value="GAA4921201.1"/>
    <property type="molecule type" value="Genomic_DNA"/>
</dbReference>
<dbReference type="SUPFAM" id="SSF56322">
    <property type="entry name" value="ADC synthase"/>
    <property type="match status" value="1"/>
</dbReference>
<keyword evidence="4" id="KW-1185">Reference proteome</keyword>
<dbReference type="Pfam" id="PF00425">
    <property type="entry name" value="Chorismate_bind"/>
    <property type="match status" value="1"/>
</dbReference>
<evidence type="ECO:0000259" key="2">
    <source>
        <dbReference type="Pfam" id="PF04715"/>
    </source>
</evidence>
<dbReference type="InterPro" id="IPR005801">
    <property type="entry name" value="ADC_synthase"/>
</dbReference>
<feature type="domain" description="Anthranilate synthase component I N-terminal" evidence="2">
    <location>
        <begin position="81"/>
        <end position="122"/>
    </location>
</feature>
<dbReference type="InterPro" id="IPR006805">
    <property type="entry name" value="Anth_synth_I_N"/>
</dbReference>
<evidence type="ECO:0000313" key="4">
    <source>
        <dbReference type="Proteomes" id="UP001501436"/>
    </source>
</evidence>
<dbReference type="PANTHER" id="PTHR11236">
    <property type="entry name" value="AMINOBENZOATE/ANTHRANILATE SYNTHASE"/>
    <property type="match status" value="1"/>
</dbReference>
<dbReference type="Pfam" id="PF04715">
    <property type="entry name" value="Anth_synt_I_N"/>
    <property type="match status" value="1"/>
</dbReference>